<proteinExistence type="inferred from homology"/>
<comment type="subcellular location">
    <subcellularLocation>
        <location evidence="1 6">Bacterial flagellum basal body</location>
    </subcellularLocation>
</comment>
<sequence>MDRLIYSALSGMRSSMEKQRVLASNMANAETIGFRAELMDARAVTVESRNGSLETRAMQSSAVRGADMSQGEMTLTGRSLDIAIDGEALIAVQAEDGSEAYTRRGDLTLTGAGLLVNGEGRPILGEQGPITVPPGGVMAIAPDGVVTVTNPATPEAPPAEIARIKLANPVGSQVTKGLDNLFRVEGGGVLPADLSATVKTGYLEQSNVKLTEVLVELVDQQRLFDMRTKLVATAKELDESGASLMRLS</sequence>
<evidence type="ECO:0000259" key="7">
    <source>
        <dbReference type="Pfam" id="PF06429"/>
    </source>
</evidence>
<dbReference type="RefSeq" id="WP_346784249.1">
    <property type="nucleotide sequence ID" value="NZ_JBDLBR010000002.1"/>
</dbReference>
<dbReference type="InterPro" id="IPR020013">
    <property type="entry name" value="Flagellar_FlgE/F/G"/>
</dbReference>
<dbReference type="Pfam" id="PF22692">
    <property type="entry name" value="LlgE_F_G_D1"/>
    <property type="match status" value="1"/>
</dbReference>
<evidence type="ECO:0000256" key="6">
    <source>
        <dbReference type="RuleBase" id="RU362116"/>
    </source>
</evidence>
<dbReference type="InterPro" id="IPR053967">
    <property type="entry name" value="LlgE_F_G-like_D1"/>
</dbReference>
<evidence type="ECO:0000256" key="3">
    <source>
        <dbReference type="ARBA" id="ARBA00023143"/>
    </source>
</evidence>
<keyword evidence="3 6" id="KW-0975">Bacterial flagellum</keyword>
<reference evidence="9 10" key="1">
    <citation type="submission" date="2024-05" db="EMBL/GenBank/DDBJ databases">
        <authorList>
            <person name="Park S."/>
        </authorList>
    </citation>
    <scope>NUCLEOTIDE SEQUENCE [LARGE SCALE GENOMIC DNA]</scope>
    <source>
        <strain evidence="9 10">DGU5</strain>
    </source>
</reference>
<comment type="similarity">
    <text evidence="2 6">Belongs to the flagella basal body rod proteins family.</text>
</comment>
<gene>
    <name evidence="9" type="primary">flgF</name>
    <name evidence="9" type="ORF">ABDJ38_06410</name>
</gene>
<keyword evidence="10" id="KW-1185">Reference proteome</keyword>
<keyword evidence="9" id="KW-0966">Cell projection</keyword>
<dbReference type="PANTHER" id="PTHR30435:SF18">
    <property type="entry name" value="FLAGELLAR BASAL-BODY ROD PROTEIN FLGF"/>
    <property type="match status" value="1"/>
</dbReference>
<accession>A0ABV0CVR8</accession>
<dbReference type="NCBIfam" id="NF009280">
    <property type="entry name" value="PRK12640.1"/>
    <property type="match status" value="1"/>
</dbReference>
<dbReference type="NCBIfam" id="TIGR03506">
    <property type="entry name" value="FlgEFG_subfam"/>
    <property type="match status" value="1"/>
</dbReference>
<dbReference type="Proteomes" id="UP001484535">
    <property type="component" value="Unassembled WGS sequence"/>
</dbReference>
<comment type="caution">
    <text evidence="9">The sequence shown here is derived from an EMBL/GenBank/DDBJ whole genome shotgun (WGS) entry which is preliminary data.</text>
</comment>
<keyword evidence="9" id="KW-0969">Cilium</keyword>
<evidence type="ECO:0000313" key="9">
    <source>
        <dbReference type="EMBL" id="MEN7536800.1"/>
    </source>
</evidence>
<protein>
    <recommendedName>
        <fullName evidence="5 6">Flagellar basal-body rod protein FlgF</fullName>
    </recommendedName>
</protein>
<evidence type="ECO:0000256" key="5">
    <source>
        <dbReference type="ARBA" id="ARBA00040228"/>
    </source>
</evidence>
<comment type="subunit">
    <text evidence="4 6">The basal body constitutes a major portion of the flagellar organelle and consists of five rings (E,L,P,S, and M) mounted on a central rod. The rod consists of about 26 subunits of FlgG in the distal portion, and FlgB, FlgC and FlgF are thought to build up the proximal portion of the rod with about 6 subunits each.</text>
</comment>
<evidence type="ECO:0000256" key="1">
    <source>
        <dbReference type="ARBA" id="ARBA00004117"/>
    </source>
</evidence>
<dbReference type="Pfam" id="PF06429">
    <property type="entry name" value="Flg_bbr_C"/>
    <property type="match status" value="1"/>
</dbReference>
<dbReference type="EMBL" id="JBDLBR010000002">
    <property type="protein sequence ID" value="MEN7536800.1"/>
    <property type="molecule type" value="Genomic_DNA"/>
</dbReference>
<dbReference type="SUPFAM" id="SSF117143">
    <property type="entry name" value="Flagellar hook protein flgE"/>
    <property type="match status" value="1"/>
</dbReference>
<feature type="domain" description="Flagellar basal-body/hook protein C-terminal" evidence="7">
    <location>
        <begin position="200"/>
        <end position="244"/>
    </location>
</feature>
<evidence type="ECO:0000256" key="2">
    <source>
        <dbReference type="ARBA" id="ARBA00009677"/>
    </source>
</evidence>
<evidence type="ECO:0000256" key="4">
    <source>
        <dbReference type="ARBA" id="ARBA00038560"/>
    </source>
</evidence>
<name>A0ABV0CVR8_9SPHN</name>
<feature type="domain" description="Flagellar hook protein FlgE/F/G-like D1" evidence="8">
    <location>
        <begin position="83"/>
        <end position="148"/>
    </location>
</feature>
<dbReference type="InterPro" id="IPR010930">
    <property type="entry name" value="Flg_bb/hook_C_dom"/>
</dbReference>
<organism evidence="9 10">
    <name type="scientific">Aurantiacibacter flavus</name>
    <dbReference type="NCBI Taxonomy" id="3145232"/>
    <lineage>
        <taxon>Bacteria</taxon>
        <taxon>Pseudomonadati</taxon>
        <taxon>Pseudomonadota</taxon>
        <taxon>Alphaproteobacteria</taxon>
        <taxon>Sphingomonadales</taxon>
        <taxon>Erythrobacteraceae</taxon>
        <taxon>Aurantiacibacter</taxon>
    </lineage>
</organism>
<evidence type="ECO:0000313" key="10">
    <source>
        <dbReference type="Proteomes" id="UP001484535"/>
    </source>
</evidence>
<dbReference type="InterPro" id="IPR037925">
    <property type="entry name" value="FlgE/F/G-like"/>
</dbReference>
<keyword evidence="9" id="KW-0282">Flagellum</keyword>
<dbReference type="PANTHER" id="PTHR30435">
    <property type="entry name" value="FLAGELLAR PROTEIN"/>
    <property type="match status" value="1"/>
</dbReference>
<evidence type="ECO:0000259" key="8">
    <source>
        <dbReference type="Pfam" id="PF22692"/>
    </source>
</evidence>